<dbReference type="GO" id="GO:0016020">
    <property type="term" value="C:membrane"/>
    <property type="evidence" value="ECO:0007669"/>
    <property type="project" value="UniProtKB-SubCell"/>
</dbReference>
<feature type="transmembrane region" description="Helical" evidence="5">
    <location>
        <begin position="148"/>
        <end position="167"/>
    </location>
</feature>
<organism evidence="7 8">
    <name type="scientific">Amycolatopsis acidicola</name>
    <dbReference type="NCBI Taxonomy" id="2596893"/>
    <lineage>
        <taxon>Bacteria</taxon>
        <taxon>Bacillati</taxon>
        <taxon>Actinomycetota</taxon>
        <taxon>Actinomycetes</taxon>
        <taxon>Pseudonocardiales</taxon>
        <taxon>Pseudonocardiaceae</taxon>
        <taxon>Amycolatopsis</taxon>
    </lineage>
</organism>
<feature type="transmembrane region" description="Helical" evidence="5">
    <location>
        <begin position="314"/>
        <end position="333"/>
    </location>
</feature>
<evidence type="ECO:0000256" key="1">
    <source>
        <dbReference type="ARBA" id="ARBA00004141"/>
    </source>
</evidence>
<evidence type="ECO:0000256" key="2">
    <source>
        <dbReference type="ARBA" id="ARBA00022692"/>
    </source>
</evidence>
<dbReference type="EMBL" id="VMNW02000001">
    <property type="protein sequence ID" value="KAA9166821.1"/>
    <property type="molecule type" value="Genomic_DNA"/>
</dbReference>
<evidence type="ECO:0000256" key="4">
    <source>
        <dbReference type="ARBA" id="ARBA00023136"/>
    </source>
</evidence>
<keyword evidence="3 5" id="KW-1133">Transmembrane helix</keyword>
<keyword evidence="2 5" id="KW-0812">Transmembrane</keyword>
<accession>A0A5N0VQC8</accession>
<comment type="subcellular location">
    <subcellularLocation>
        <location evidence="1">Membrane</location>
        <topology evidence="1">Multi-pass membrane protein</topology>
    </subcellularLocation>
</comment>
<evidence type="ECO:0000313" key="7">
    <source>
        <dbReference type="EMBL" id="KAA9166821.1"/>
    </source>
</evidence>
<dbReference type="InterPro" id="IPR049453">
    <property type="entry name" value="Memb_transporter_dom"/>
</dbReference>
<feature type="transmembrane region" description="Helical" evidence="5">
    <location>
        <begin position="122"/>
        <end position="141"/>
    </location>
</feature>
<evidence type="ECO:0000256" key="5">
    <source>
        <dbReference type="SAM" id="Phobius"/>
    </source>
</evidence>
<feature type="transmembrane region" description="Helical" evidence="5">
    <location>
        <begin position="60"/>
        <end position="85"/>
    </location>
</feature>
<dbReference type="Pfam" id="PF13515">
    <property type="entry name" value="FUSC_2"/>
    <property type="match status" value="1"/>
</dbReference>
<feature type="domain" description="Integral membrane bound transporter" evidence="6">
    <location>
        <begin position="233"/>
        <end position="358"/>
    </location>
</feature>
<keyword evidence="8" id="KW-1185">Reference proteome</keyword>
<dbReference type="OrthoDB" id="4989419at2"/>
<sequence length="374" mass="38641">MKSLTGPLLRAESFVSILLVKHLDRHDLRRALATRGWWRLRPVTGPVGLTALRAMTGANIVLAVVVLAGHAELAAAAAFGGMTAVHARFEPYPMRARLLTVIGGGIVLCVALGSVASAAHWGAVPVVVLVAFVAAAGKLLTDVIRSGPPGGLIFVFAVATTSVLPVSCGQAGAQVLVTAAGALVAWLVAHAGWLFKRAKQESRTAWREGLRAAFHLPSDELPRAAKVGAGVLIAGLLAHFLGLGHPYWTMIAAAAVLQSTHLQHTVHRTVQRVLGTVAGVVIGGLLLAADLPTAAKLACIVIALLCAEFTVVRNYAVAMLFVTPLTLLLGSLLNQGTALGAASDRLIDTALGAAIGLVAAMVRPGRGYHLAPVT</sequence>
<evidence type="ECO:0000259" key="6">
    <source>
        <dbReference type="Pfam" id="PF13515"/>
    </source>
</evidence>
<evidence type="ECO:0000313" key="8">
    <source>
        <dbReference type="Proteomes" id="UP000319769"/>
    </source>
</evidence>
<protein>
    <submittedName>
        <fullName evidence="7">FUSC family protein</fullName>
    </submittedName>
</protein>
<feature type="transmembrane region" description="Helical" evidence="5">
    <location>
        <begin position="231"/>
        <end position="257"/>
    </location>
</feature>
<dbReference type="AlphaFoldDB" id="A0A5N0VQC8"/>
<proteinExistence type="predicted"/>
<feature type="transmembrane region" description="Helical" evidence="5">
    <location>
        <begin position="97"/>
        <end position="116"/>
    </location>
</feature>
<comment type="caution">
    <text evidence="7">The sequence shown here is derived from an EMBL/GenBank/DDBJ whole genome shotgun (WGS) entry which is preliminary data.</text>
</comment>
<feature type="transmembrane region" description="Helical" evidence="5">
    <location>
        <begin position="277"/>
        <end position="307"/>
    </location>
</feature>
<evidence type="ECO:0000256" key="3">
    <source>
        <dbReference type="ARBA" id="ARBA00022989"/>
    </source>
</evidence>
<gene>
    <name evidence="7" type="ORF">FPZ12_001070</name>
</gene>
<keyword evidence="4 5" id="KW-0472">Membrane</keyword>
<feature type="transmembrane region" description="Helical" evidence="5">
    <location>
        <begin position="173"/>
        <end position="195"/>
    </location>
</feature>
<reference evidence="7" key="1">
    <citation type="submission" date="2019-09" db="EMBL/GenBank/DDBJ databases">
        <authorList>
            <person name="Teo W.F.A."/>
            <person name="Duangmal K."/>
        </authorList>
    </citation>
    <scope>NUCLEOTIDE SEQUENCE [LARGE SCALE GENOMIC DNA]</scope>
    <source>
        <strain evidence="7">K81G1</strain>
    </source>
</reference>
<name>A0A5N0VQC8_9PSEU</name>
<dbReference type="Proteomes" id="UP000319769">
    <property type="component" value="Unassembled WGS sequence"/>
</dbReference>